<feature type="compositionally biased region" description="Basic and acidic residues" evidence="1">
    <location>
        <begin position="87"/>
        <end position="98"/>
    </location>
</feature>
<name>A0ABW0LA80_9BURK</name>
<evidence type="ECO:0000313" key="3">
    <source>
        <dbReference type="EMBL" id="MFC5461678.1"/>
    </source>
</evidence>
<gene>
    <name evidence="3" type="ORF">ACFPN5_17855</name>
</gene>
<dbReference type="InterPro" id="IPR021136">
    <property type="entry name" value="Flagellar_hook_control-like_C"/>
</dbReference>
<keyword evidence="3" id="KW-0969">Cilium</keyword>
<dbReference type="Gene3D" id="3.30.750.140">
    <property type="match status" value="1"/>
</dbReference>
<feature type="compositionally biased region" description="Low complexity" evidence="1">
    <location>
        <begin position="52"/>
        <end position="86"/>
    </location>
</feature>
<proteinExistence type="predicted"/>
<organism evidence="3 4">
    <name type="scientific">Massilia niabensis</name>
    <dbReference type="NCBI Taxonomy" id="544910"/>
    <lineage>
        <taxon>Bacteria</taxon>
        <taxon>Pseudomonadati</taxon>
        <taxon>Pseudomonadota</taxon>
        <taxon>Betaproteobacteria</taxon>
        <taxon>Burkholderiales</taxon>
        <taxon>Oxalobacteraceae</taxon>
        <taxon>Telluria group</taxon>
        <taxon>Massilia</taxon>
    </lineage>
</organism>
<evidence type="ECO:0000256" key="1">
    <source>
        <dbReference type="SAM" id="MobiDB-lite"/>
    </source>
</evidence>
<sequence length="426" mass="43132">MQTTSLPIQVSPSAPAQAPRASAPVPNDGVNFGAALTQQIELRQIEQRQLEQRQALTQPQPNTAPQQALAGPKPQAAARPAANEAKAPAREAHKEPAKESAQAADKADAAKTPAAAEKSAAATAETTDEAPAAPDATVADAVADMLAMVASFNQVQQVAPVVAETMAAQPGALFDALKGKPGDGTEPVVRLDGNTALAAVTDQPKDKAEPGIDLRALDLAKAGDSATLPLETGDFAAKLRDTVAQAVVKEPAASSEGLTSLTAQASALQTAQASGAVPSDRLSARVGTPAWDNQVGQKVIWMVGGEDQSATLELNPPDLGPVQVVLNVSNDMASVTFSSQQLEVRQALENALPRLREMMSESGIALGNATVNAGAEGRQGQDGNGSGRPGGGKGGNGTGGDSAVAEVAPRQRTSILGGAGAVDTFA</sequence>
<dbReference type="InterPro" id="IPR038610">
    <property type="entry name" value="FliK-like_C_sf"/>
</dbReference>
<feature type="region of interest" description="Disordered" evidence="1">
    <location>
        <begin position="1"/>
        <end position="32"/>
    </location>
</feature>
<feature type="compositionally biased region" description="Low complexity" evidence="1">
    <location>
        <begin position="99"/>
        <end position="132"/>
    </location>
</feature>
<feature type="compositionally biased region" description="Gly residues" evidence="1">
    <location>
        <begin position="380"/>
        <end position="400"/>
    </location>
</feature>
<feature type="domain" description="Flagellar hook-length control protein-like C-terminal" evidence="2">
    <location>
        <begin position="297"/>
        <end position="379"/>
    </location>
</feature>
<accession>A0ABW0LA80</accession>
<dbReference type="RefSeq" id="WP_379785127.1">
    <property type="nucleotide sequence ID" value="NZ_JBHSMU010000015.1"/>
</dbReference>
<keyword evidence="3" id="KW-0282">Flagellum</keyword>
<feature type="region of interest" description="Disordered" evidence="1">
    <location>
        <begin position="374"/>
        <end position="426"/>
    </location>
</feature>
<dbReference type="PANTHER" id="PTHR37533">
    <property type="entry name" value="FLAGELLAR HOOK-LENGTH CONTROL PROTEIN"/>
    <property type="match status" value="1"/>
</dbReference>
<dbReference type="PANTHER" id="PTHR37533:SF2">
    <property type="entry name" value="FLAGELLAR HOOK-LENGTH CONTROL PROTEIN"/>
    <property type="match status" value="1"/>
</dbReference>
<dbReference type="Pfam" id="PF02120">
    <property type="entry name" value="Flg_hook"/>
    <property type="match status" value="1"/>
</dbReference>
<reference evidence="4" key="1">
    <citation type="journal article" date="2019" name="Int. J. Syst. Evol. Microbiol.">
        <title>The Global Catalogue of Microorganisms (GCM) 10K type strain sequencing project: providing services to taxonomists for standard genome sequencing and annotation.</title>
        <authorList>
            <consortium name="The Broad Institute Genomics Platform"/>
            <consortium name="The Broad Institute Genome Sequencing Center for Infectious Disease"/>
            <person name="Wu L."/>
            <person name="Ma J."/>
        </authorList>
    </citation>
    <scope>NUCLEOTIDE SEQUENCE [LARGE SCALE GENOMIC DNA]</scope>
    <source>
        <strain evidence="4">KACC 12649</strain>
    </source>
</reference>
<evidence type="ECO:0000313" key="4">
    <source>
        <dbReference type="Proteomes" id="UP001596050"/>
    </source>
</evidence>
<protein>
    <submittedName>
        <fullName evidence="3">Flagellar hook-length control protein FliK</fullName>
    </submittedName>
</protein>
<evidence type="ECO:0000259" key="2">
    <source>
        <dbReference type="Pfam" id="PF02120"/>
    </source>
</evidence>
<comment type="caution">
    <text evidence="3">The sequence shown here is derived from an EMBL/GenBank/DDBJ whole genome shotgun (WGS) entry which is preliminary data.</text>
</comment>
<dbReference type="CDD" id="cd17470">
    <property type="entry name" value="T3SS_Flik_C"/>
    <property type="match status" value="1"/>
</dbReference>
<feature type="region of interest" description="Disordered" evidence="1">
    <location>
        <begin position="50"/>
        <end position="132"/>
    </location>
</feature>
<keyword evidence="4" id="KW-1185">Reference proteome</keyword>
<feature type="compositionally biased region" description="Low complexity" evidence="1">
    <location>
        <begin position="9"/>
        <end position="26"/>
    </location>
</feature>
<keyword evidence="3" id="KW-0966">Cell projection</keyword>
<dbReference type="InterPro" id="IPR052563">
    <property type="entry name" value="FliK"/>
</dbReference>
<dbReference type="EMBL" id="JBHSMU010000015">
    <property type="protein sequence ID" value="MFC5461678.1"/>
    <property type="molecule type" value="Genomic_DNA"/>
</dbReference>
<dbReference type="Proteomes" id="UP001596050">
    <property type="component" value="Unassembled WGS sequence"/>
</dbReference>